<evidence type="ECO:0000256" key="1">
    <source>
        <dbReference type="RuleBase" id="RU003901"/>
    </source>
</evidence>
<proteinExistence type="inferred from homology"/>
<dbReference type="InterPro" id="IPR041505">
    <property type="entry name" value="Dis3_CSD2"/>
</dbReference>
<dbReference type="AlphaFoldDB" id="A0AAR5PJX7"/>
<dbReference type="InterPro" id="IPR001900">
    <property type="entry name" value="RNase_II/R"/>
</dbReference>
<dbReference type="InterPro" id="IPR050180">
    <property type="entry name" value="RNR_Ribonuclease"/>
</dbReference>
<evidence type="ECO:0000313" key="5">
    <source>
        <dbReference type="Proteomes" id="UP000019118"/>
    </source>
</evidence>
<dbReference type="EnsemblMetazoa" id="XM_019905517.1">
    <property type="protein sequence ID" value="XP_019761076.1"/>
    <property type="gene ID" value="LOC109538329"/>
</dbReference>
<dbReference type="InterPro" id="IPR022966">
    <property type="entry name" value="RNase_II/R_CS"/>
</dbReference>
<dbReference type="InterPro" id="IPR012340">
    <property type="entry name" value="NA-bd_OB-fold"/>
</dbReference>
<feature type="region of interest" description="Disordered" evidence="2">
    <location>
        <begin position="278"/>
        <end position="334"/>
    </location>
</feature>
<comment type="similarity">
    <text evidence="1">Belongs to the RNR ribonuclease family.</text>
</comment>
<reference evidence="4" key="2">
    <citation type="submission" date="2024-08" db="UniProtKB">
        <authorList>
            <consortium name="EnsemblMetazoa"/>
        </authorList>
    </citation>
    <scope>IDENTIFICATION</scope>
</reference>
<feature type="compositionally biased region" description="Basic and acidic residues" evidence="2">
    <location>
        <begin position="188"/>
        <end position="199"/>
    </location>
</feature>
<dbReference type="Gene3D" id="2.40.50.700">
    <property type="match status" value="1"/>
</dbReference>
<feature type="compositionally biased region" description="Polar residues" evidence="2">
    <location>
        <begin position="278"/>
        <end position="297"/>
    </location>
</feature>
<feature type="compositionally biased region" description="Basic residues" evidence="2">
    <location>
        <begin position="62"/>
        <end position="72"/>
    </location>
</feature>
<dbReference type="SMART" id="SM00955">
    <property type="entry name" value="RNB"/>
    <property type="match status" value="1"/>
</dbReference>
<reference evidence="5" key="1">
    <citation type="journal article" date="2013" name="Genome Biol.">
        <title>Draft genome of the mountain pine beetle, Dendroctonus ponderosae Hopkins, a major forest pest.</title>
        <authorList>
            <person name="Keeling C.I."/>
            <person name="Yuen M.M."/>
            <person name="Liao N.Y."/>
            <person name="Docking T.R."/>
            <person name="Chan S.K."/>
            <person name="Taylor G.A."/>
            <person name="Palmquist D.L."/>
            <person name="Jackman S.D."/>
            <person name="Nguyen A."/>
            <person name="Li M."/>
            <person name="Henderson H."/>
            <person name="Janes J.K."/>
            <person name="Zhao Y."/>
            <person name="Pandoh P."/>
            <person name="Moore R."/>
            <person name="Sperling F.A."/>
            <person name="Huber D.P."/>
            <person name="Birol I."/>
            <person name="Jones S.J."/>
            <person name="Bohlmann J."/>
        </authorList>
    </citation>
    <scope>NUCLEOTIDE SEQUENCE</scope>
</reference>
<name>A0AAR5PJX7_DENPD</name>
<dbReference type="GO" id="GO:0000932">
    <property type="term" value="C:P-body"/>
    <property type="evidence" value="ECO:0007669"/>
    <property type="project" value="TreeGrafter"/>
</dbReference>
<feature type="region of interest" description="Disordered" evidence="2">
    <location>
        <begin position="156"/>
        <end position="200"/>
    </location>
</feature>
<dbReference type="GO" id="GO:0006402">
    <property type="term" value="P:mRNA catabolic process"/>
    <property type="evidence" value="ECO:0007669"/>
    <property type="project" value="TreeGrafter"/>
</dbReference>
<dbReference type="Pfam" id="PF17849">
    <property type="entry name" value="OB_Dis3"/>
    <property type="match status" value="1"/>
</dbReference>
<dbReference type="PANTHER" id="PTHR23355:SF9">
    <property type="entry name" value="DIS3-LIKE EXONUCLEASE 2"/>
    <property type="match status" value="1"/>
</dbReference>
<dbReference type="Gene3D" id="2.40.50.140">
    <property type="entry name" value="Nucleic acid-binding proteins"/>
    <property type="match status" value="1"/>
</dbReference>
<dbReference type="Pfam" id="PF00773">
    <property type="entry name" value="RNB"/>
    <property type="match status" value="1"/>
</dbReference>
<sequence>MQHEEAVSGGENQTSQRLFEYVDKAFPPLGTLGRRNVSKSNNADQKGAKNRNNDNTSAPQSKRNRRRKRKSKNKPDEQVRSSSPRSINSTSPESVTHSSFSESQSSTSFQALNGTEETSPTNLLGVQGASCSVLSENISPALSQSLDVRQEMPDLNPLCLQDTSPNTSPNANQPSTSTQSSDSLETVPKSREADQKGEPVVDAGSVTFSIHAVKNSQTGRFFKVRNKTHKFINLKSFLADQSQTCVFETNLGSLSASLEALNLESGYQKKRKYYDSVDVTSNSEDNTDTTEQNTRNESFTDEVQKSPTQKQDIPFKSKETRRRVGRKEYKRQQMLKKAAKLRDETFPETLTAESAEEGEKSSDLVRGFIRINQKNPRDSFVSHADSTQADYYIRSVADRNKALDGDEVLLKLKEDTELCEGKRVAVVVYISKKIHPRITVGNLQMTTLSDHALFIPRDKRMPNMLIPDTTWPIGFKDHVKDYKDVLFVAKLVRWLKPNRAIGFITETLGRSGDLQVETMAILKEFALDITPFSPEMIQHLPKTKDIAAEELEYREDIRKECVFTIDPLTARDLDDAVSAKKLPNGHYEIGVHISDASYYLHEGTPLDEMVSSKATTIYLVDSVYHMLPVELCLHCSLLPGDDKLAFSVFWEMDEQGQIYNTRFVRTILNSCAKLAYEHAQQMIEDPTRKFKKEELPNIMHGFTPEDLSTTVNILKKIATNLREARVQNGSLRVEQVKLLFSVHPQSGEPLDFINYENKESHRLIEEFMLLANISVAQKIHESFPDVAFLRCHEEPKMKMLRDAQLTLQTCGIHVDVSSSGGIQSSLNKYITSDFLGYCRGAVLNHLFAKTMTRARYFCSGTMGENDTTCHYALSVPIYTHFTSPIRRYADIMVHRLLAASLGYVDKPKWHLEHVAAIADTCNQKKYNAKRAGEASSDLYLAHYIANHQPSIMDCVVVDVKEKSFEAITLKTGSQIKVFQKFCQDNPHWTVEDIPVSDPSENSENHKKVFRLIIDFPATAGSPEPSRMVVEMFSVVKVNLIRIPNSYKLEPFLIRPVMTAVYMKNFTAPAESTNLDI</sequence>
<organism evidence="4 5">
    <name type="scientific">Dendroctonus ponderosae</name>
    <name type="common">Mountain pine beetle</name>
    <dbReference type="NCBI Taxonomy" id="77166"/>
    <lineage>
        <taxon>Eukaryota</taxon>
        <taxon>Metazoa</taxon>
        <taxon>Ecdysozoa</taxon>
        <taxon>Arthropoda</taxon>
        <taxon>Hexapoda</taxon>
        <taxon>Insecta</taxon>
        <taxon>Pterygota</taxon>
        <taxon>Neoptera</taxon>
        <taxon>Endopterygota</taxon>
        <taxon>Coleoptera</taxon>
        <taxon>Polyphaga</taxon>
        <taxon>Cucujiformia</taxon>
        <taxon>Curculionidae</taxon>
        <taxon>Scolytinae</taxon>
        <taxon>Dendroctonus</taxon>
    </lineage>
</organism>
<dbReference type="GO" id="GO:0010587">
    <property type="term" value="P:miRNA catabolic process"/>
    <property type="evidence" value="ECO:0007669"/>
    <property type="project" value="TreeGrafter"/>
</dbReference>
<feature type="compositionally biased region" description="Low complexity" evidence="2">
    <location>
        <begin position="80"/>
        <end position="110"/>
    </location>
</feature>
<dbReference type="GO" id="GO:0003723">
    <property type="term" value="F:RNA binding"/>
    <property type="evidence" value="ECO:0007669"/>
    <property type="project" value="InterPro"/>
</dbReference>
<feature type="compositionally biased region" description="Polar residues" evidence="2">
    <location>
        <begin position="111"/>
        <end position="123"/>
    </location>
</feature>
<dbReference type="Gene3D" id="2.40.50.690">
    <property type="match status" value="1"/>
</dbReference>
<evidence type="ECO:0000313" key="4">
    <source>
        <dbReference type="EnsemblMetazoa" id="XP_019761076.1"/>
    </source>
</evidence>
<dbReference type="Proteomes" id="UP000019118">
    <property type="component" value="Unassembled WGS sequence"/>
</dbReference>
<accession>A0AAR5PJX7</accession>
<feature type="domain" description="RNB" evidence="3">
    <location>
        <begin position="554"/>
        <end position="903"/>
    </location>
</feature>
<evidence type="ECO:0000259" key="3">
    <source>
        <dbReference type="SMART" id="SM00955"/>
    </source>
</evidence>
<feature type="region of interest" description="Disordered" evidence="2">
    <location>
        <begin position="1"/>
        <end position="123"/>
    </location>
</feature>
<dbReference type="SUPFAM" id="SSF50249">
    <property type="entry name" value="Nucleic acid-binding proteins"/>
    <property type="match status" value="2"/>
</dbReference>
<evidence type="ECO:0000256" key="2">
    <source>
        <dbReference type="SAM" id="MobiDB-lite"/>
    </source>
</evidence>
<dbReference type="GO" id="GO:0000175">
    <property type="term" value="F:3'-5'-RNA exonuclease activity"/>
    <property type="evidence" value="ECO:0007669"/>
    <property type="project" value="TreeGrafter"/>
</dbReference>
<protein>
    <recommendedName>
        <fullName evidence="3">RNB domain-containing protein</fullName>
    </recommendedName>
</protein>
<dbReference type="PROSITE" id="PS01175">
    <property type="entry name" value="RIBONUCLEASE_II"/>
    <property type="match status" value="1"/>
</dbReference>
<dbReference type="PANTHER" id="PTHR23355">
    <property type="entry name" value="RIBONUCLEASE"/>
    <property type="match status" value="1"/>
</dbReference>
<feature type="compositionally biased region" description="Polar residues" evidence="2">
    <location>
        <begin position="161"/>
        <end position="184"/>
    </location>
</feature>
<keyword evidence="5" id="KW-1185">Reference proteome</keyword>